<dbReference type="EMBL" id="BKCJ010010387">
    <property type="protein sequence ID" value="GEU91362.1"/>
    <property type="molecule type" value="Genomic_DNA"/>
</dbReference>
<name>A0A6L2P268_TANCI</name>
<comment type="caution">
    <text evidence="2">The sequence shown here is derived from an EMBL/GenBank/DDBJ whole genome shotgun (WGS) entry which is preliminary data.</text>
</comment>
<evidence type="ECO:0000259" key="1">
    <source>
        <dbReference type="Pfam" id="PF07727"/>
    </source>
</evidence>
<dbReference type="Pfam" id="PF07727">
    <property type="entry name" value="RVT_2"/>
    <property type="match status" value="1"/>
</dbReference>
<feature type="domain" description="Reverse transcriptase Ty1/copia-type" evidence="1">
    <location>
        <begin position="181"/>
        <end position="286"/>
    </location>
</feature>
<dbReference type="AlphaFoldDB" id="A0A6L2P268"/>
<evidence type="ECO:0000313" key="2">
    <source>
        <dbReference type="EMBL" id="GEU91362.1"/>
    </source>
</evidence>
<organism evidence="2">
    <name type="scientific">Tanacetum cinerariifolium</name>
    <name type="common">Dalmatian daisy</name>
    <name type="synonym">Chrysanthemum cinerariifolium</name>
    <dbReference type="NCBI Taxonomy" id="118510"/>
    <lineage>
        <taxon>Eukaryota</taxon>
        <taxon>Viridiplantae</taxon>
        <taxon>Streptophyta</taxon>
        <taxon>Embryophyta</taxon>
        <taxon>Tracheophyta</taxon>
        <taxon>Spermatophyta</taxon>
        <taxon>Magnoliopsida</taxon>
        <taxon>eudicotyledons</taxon>
        <taxon>Gunneridae</taxon>
        <taxon>Pentapetalae</taxon>
        <taxon>asterids</taxon>
        <taxon>campanulids</taxon>
        <taxon>Asterales</taxon>
        <taxon>Asteraceae</taxon>
        <taxon>Asteroideae</taxon>
        <taxon>Anthemideae</taxon>
        <taxon>Anthemidinae</taxon>
        <taxon>Tanacetum</taxon>
    </lineage>
</organism>
<accession>A0A6L2P268</accession>
<sequence>MYSTSVLEIAVLFFFFEDRLTSLSSKNWALPEFVAVYVLRYVEKDSQSHFLKDDAWSICRYDQKVVLVAGASCSMEVDKGAPVGLPSLGAAAPGTRETTLGGGLKSMCNRYNFSWKESSDLDSTYLDLLLERILVISLSFPDVSLLDGVFLTTVVESDFLGGNTVLEMILVKWHVFTSIIKFRPVAKGYAHEDVINLEESFAPVARLEAVWIFVAYAACKSFPIYQMDVKTAFLNGPLKEEVYVAQPDGFVDPDHPEKVYHIRKALYGLNQASRAWYDELSTFLKSKG</sequence>
<dbReference type="InterPro" id="IPR013103">
    <property type="entry name" value="RVT_2"/>
</dbReference>
<proteinExistence type="predicted"/>
<protein>
    <submittedName>
        <fullName evidence="2">Retrovirus-related Pol polyprotein from transposon TNT 1-94</fullName>
    </submittedName>
</protein>
<gene>
    <name evidence="2" type="ORF">Tci_063340</name>
</gene>
<reference evidence="2" key="1">
    <citation type="journal article" date="2019" name="Sci. Rep.">
        <title>Draft genome of Tanacetum cinerariifolium, the natural source of mosquito coil.</title>
        <authorList>
            <person name="Yamashiro T."/>
            <person name="Shiraishi A."/>
            <person name="Satake H."/>
            <person name="Nakayama K."/>
        </authorList>
    </citation>
    <scope>NUCLEOTIDE SEQUENCE</scope>
</reference>